<dbReference type="Proteomes" id="UP000789525">
    <property type="component" value="Unassembled WGS sequence"/>
</dbReference>
<protein>
    <submittedName>
        <fullName evidence="1">4491_t:CDS:1</fullName>
    </submittedName>
</protein>
<dbReference type="EMBL" id="CAJVPT010006261">
    <property type="protein sequence ID" value="CAG8529086.1"/>
    <property type="molecule type" value="Genomic_DNA"/>
</dbReference>
<accession>A0ACA9LGA6</accession>
<keyword evidence="2" id="KW-1185">Reference proteome</keyword>
<comment type="caution">
    <text evidence="1">The sequence shown here is derived from an EMBL/GenBank/DDBJ whole genome shotgun (WGS) entry which is preliminary data.</text>
</comment>
<organism evidence="1 2">
    <name type="scientific">Acaulospora colombiana</name>
    <dbReference type="NCBI Taxonomy" id="27376"/>
    <lineage>
        <taxon>Eukaryota</taxon>
        <taxon>Fungi</taxon>
        <taxon>Fungi incertae sedis</taxon>
        <taxon>Mucoromycota</taxon>
        <taxon>Glomeromycotina</taxon>
        <taxon>Glomeromycetes</taxon>
        <taxon>Diversisporales</taxon>
        <taxon>Acaulosporaceae</taxon>
        <taxon>Acaulospora</taxon>
    </lineage>
</organism>
<name>A0ACA9LGA6_9GLOM</name>
<reference evidence="1" key="1">
    <citation type="submission" date="2021-06" db="EMBL/GenBank/DDBJ databases">
        <authorList>
            <person name="Kallberg Y."/>
            <person name="Tangrot J."/>
            <person name="Rosling A."/>
        </authorList>
    </citation>
    <scope>NUCLEOTIDE SEQUENCE</scope>
    <source>
        <strain evidence="1">CL356</strain>
    </source>
</reference>
<proteinExistence type="predicted"/>
<evidence type="ECO:0000313" key="1">
    <source>
        <dbReference type="EMBL" id="CAG8529086.1"/>
    </source>
</evidence>
<evidence type="ECO:0000313" key="2">
    <source>
        <dbReference type="Proteomes" id="UP000789525"/>
    </source>
</evidence>
<gene>
    <name evidence="1" type="ORF">ACOLOM_LOCUS3996</name>
</gene>
<sequence>MKRGNVNGTIRQNNLEGGTRPFLREAQSLKSQFSYSNTSQFVAICKNSNCQNELINGDNVYCSMICQANDWSQPFPTFNNTGCFPSDGSRPIKNHYPQQPEQISWSVTRPTRNDNGPSHGGHVQPANYLSPKVHDGNIFPRPMTVFQPNDAKPWDHHVNDDDIQISCQVCFYFTSPSKNNCDLCGAMLRQNGGQSIINYPQSNCAPSGWVPLECASPPQPPQSTWSPHWTLSSLASQQTPSKDNWSISDLSSTTILCSSCGFMNSSFHVRCEVCDANLQNHDLNHDEEYLYEGVEIQCPSCYSFNDPRNNQCKVCCTSLKSISSWSELSSSSGKPDYEIPDLIIMAKSPDNRQQGDCNIDPSVGGDASGMNIYRDLTSKSPCSRKKRTTKTQMVVLSEHDQDYIDVRRLFSNGLPLAKIHSIIRLQMPNKLVTAHENYKKEIALQCMVPMQNNTYRMFHGMWFASSSEISFGYCGISSRQIFDYDASLSKNLILAMFVVDVVTLTPGEIIIVDKNAVNR</sequence>